<dbReference type="Pfam" id="PF00355">
    <property type="entry name" value="Rieske"/>
    <property type="match status" value="1"/>
</dbReference>
<dbReference type="AlphaFoldDB" id="A0A437M0L5"/>
<reference evidence="7 8" key="1">
    <citation type="submission" date="2019-01" db="EMBL/GenBank/DDBJ databases">
        <authorList>
            <person name="Chen W.-M."/>
        </authorList>
    </citation>
    <scope>NUCLEOTIDE SEQUENCE [LARGE SCALE GENOMIC DNA]</scope>
    <source>
        <strain evidence="7 8">CCP-7</strain>
    </source>
</reference>
<dbReference type="InterPro" id="IPR017941">
    <property type="entry name" value="Rieske_2Fe-2S"/>
</dbReference>
<keyword evidence="5" id="KW-0411">Iron-sulfur</keyword>
<dbReference type="InterPro" id="IPR050584">
    <property type="entry name" value="Cholesterol_7-desaturase"/>
</dbReference>
<dbReference type="GO" id="GO:0051537">
    <property type="term" value="F:2 iron, 2 sulfur cluster binding"/>
    <property type="evidence" value="ECO:0007669"/>
    <property type="project" value="UniProtKB-KW"/>
</dbReference>
<evidence type="ECO:0000256" key="5">
    <source>
        <dbReference type="ARBA" id="ARBA00023014"/>
    </source>
</evidence>
<keyword evidence="1" id="KW-0001">2Fe-2S</keyword>
<keyword evidence="8" id="KW-1185">Reference proteome</keyword>
<dbReference type="InterPro" id="IPR036922">
    <property type="entry name" value="Rieske_2Fe-2S_sf"/>
</dbReference>
<keyword evidence="2" id="KW-0479">Metal-binding</keyword>
<dbReference type="OrthoDB" id="9800776at2"/>
<evidence type="ECO:0000256" key="4">
    <source>
        <dbReference type="ARBA" id="ARBA00023004"/>
    </source>
</evidence>
<organism evidence="7 8">
    <name type="scientific">Sphingomonas crocodyli</name>
    <dbReference type="NCBI Taxonomy" id="1979270"/>
    <lineage>
        <taxon>Bacteria</taxon>
        <taxon>Pseudomonadati</taxon>
        <taxon>Pseudomonadota</taxon>
        <taxon>Alphaproteobacteria</taxon>
        <taxon>Sphingomonadales</taxon>
        <taxon>Sphingomonadaceae</taxon>
        <taxon>Sphingomonas</taxon>
    </lineage>
</organism>
<evidence type="ECO:0000313" key="7">
    <source>
        <dbReference type="EMBL" id="RVT91116.1"/>
    </source>
</evidence>
<dbReference type="InterPro" id="IPR045623">
    <property type="entry name" value="LigXa_C"/>
</dbReference>
<evidence type="ECO:0000259" key="6">
    <source>
        <dbReference type="PROSITE" id="PS51296"/>
    </source>
</evidence>
<dbReference type="EMBL" id="SACN01000002">
    <property type="protein sequence ID" value="RVT91116.1"/>
    <property type="molecule type" value="Genomic_DNA"/>
</dbReference>
<sequence length="424" mass="46811">MITKEQNDLLTRVEGDAPMGRLMRRYWIPAFLSSQITPDGDPIRVRLLGKDYVAFRATDGRIAMFDERCPHRGVSLVLGRNENCALQCIFHGWKIDVTGKVIDVPTQADNPEAFAATVKVNKYPLHEGGGIVWAWLGEGEAPVFPELAFTTLPDSQVWMTITHANCNWLQGVDATLDSAHIGTLHESYMKIERAKGSQANGYSLAALAPRYYVRNKPYGFAAEAHRNLPDGSTYVRTTQYLMPFISFLPGGEQAPGILFIVTPVDDHNHKLIWGMCSPGVDIPMDGEVPVGLRDMLGTLPFDKHDFGRFTGDRDHNFGQDREAMRNGHFSGFTGNLIQEDMVTQASMGTIVDRTLDHLSSADLAVIRTQKLLLDALQTMAEGGTPPGTGDNLDHRDVLPEHYVIAAGSDRDSAHDFYQASIAAE</sequence>
<dbReference type="GO" id="GO:0005506">
    <property type="term" value="F:iron ion binding"/>
    <property type="evidence" value="ECO:0007669"/>
    <property type="project" value="InterPro"/>
</dbReference>
<dbReference type="Proteomes" id="UP000282971">
    <property type="component" value="Unassembled WGS sequence"/>
</dbReference>
<evidence type="ECO:0000256" key="2">
    <source>
        <dbReference type="ARBA" id="ARBA00022723"/>
    </source>
</evidence>
<dbReference type="PROSITE" id="PS51296">
    <property type="entry name" value="RIESKE"/>
    <property type="match status" value="1"/>
</dbReference>
<dbReference type="PANTHER" id="PTHR21266">
    <property type="entry name" value="IRON-SULFUR DOMAIN CONTAINING PROTEIN"/>
    <property type="match status" value="1"/>
</dbReference>
<gene>
    <name evidence="7" type="ORF">EOD43_16475</name>
</gene>
<dbReference type="PROSITE" id="PS00570">
    <property type="entry name" value="RING_HYDROXYL_ALPHA"/>
    <property type="match status" value="1"/>
</dbReference>
<comment type="caution">
    <text evidence="7">The sequence shown here is derived from an EMBL/GenBank/DDBJ whole genome shotgun (WGS) entry which is preliminary data.</text>
</comment>
<dbReference type="InterPro" id="IPR015881">
    <property type="entry name" value="ARHD_Rieske_2Fe_2S"/>
</dbReference>
<dbReference type="RefSeq" id="WP_127745129.1">
    <property type="nucleotide sequence ID" value="NZ_SACN01000002.1"/>
</dbReference>
<dbReference type="SUPFAM" id="SSF55961">
    <property type="entry name" value="Bet v1-like"/>
    <property type="match status" value="1"/>
</dbReference>
<dbReference type="Gene3D" id="2.102.10.10">
    <property type="entry name" value="Rieske [2Fe-2S] iron-sulphur domain"/>
    <property type="match status" value="1"/>
</dbReference>
<evidence type="ECO:0000256" key="3">
    <source>
        <dbReference type="ARBA" id="ARBA00023002"/>
    </source>
</evidence>
<proteinExistence type="predicted"/>
<accession>A0A437M0L5</accession>
<dbReference type="PANTHER" id="PTHR21266:SF59">
    <property type="entry name" value="BLR4922 PROTEIN"/>
    <property type="match status" value="1"/>
</dbReference>
<keyword evidence="4" id="KW-0408">Iron</keyword>
<name>A0A437M0L5_9SPHN</name>
<evidence type="ECO:0000256" key="1">
    <source>
        <dbReference type="ARBA" id="ARBA00022714"/>
    </source>
</evidence>
<protein>
    <recommendedName>
        <fullName evidence="6">Rieske domain-containing protein</fullName>
    </recommendedName>
</protein>
<dbReference type="GO" id="GO:0016491">
    <property type="term" value="F:oxidoreductase activity"/>
    <property type="evidence" value="ECO:0007669"/>
    <property type="project" value="UniProtKB-KW"/>
</dbReference>
<dbReference type="SUPFAM" id="SSF50022">
    <property type="entry name" value="ISP domain"/>
    <property type="match status" value="1"/>
</dbReference>
<feature type="domain" description="Rieske" evidence="6">
    <location>
        <begin position="29"/>
        <end position="134"/>
    </location>
</feature>
<evidence type="ECO:0000313" key="8">
    <source>
        <dbReference type="Proteomes" id="UP000282971"/>
    </source>
</evidence>
<dbReference type="Pfam" id="PF19301">
    <property type="entry name" value="LigXa_C"/>
    <property type="match status" value="1"/>
</dbReference>
<keyword evidence="3" id="KW-0560">Oxidoreductase</keyword>